<dbReference type="EMBL" id="JBHGVX010000004">
    <property type="protein sequence ID" value="KAL1796218.1"/>
    <property type="molecule type" value="Genomic_DNA"/>
</dbReference>
<reference evidence="3 4" key="1">
    <citation type="submission" date="2024-09" db="EMBL/GenBank/DDBJ databases">
        <title>T2T genomes of carrot and Alternaria dauci and their utility for understanding host-pathogen interaction during carrot leaf blight disease.</title>
        <authorList>
            <person name="Liu W."/>
            <person name="Xu S."/>
            <person name="Ou C."/>
            <person name="Liu X."/>
            <person name="Zhuang F."/>
            <person name="Deng X.W."/>
        </authorList>
    </citation>
    <scope>NUCLEOTIDE SEQUENCE [LARGE SCALE GENOMIC DNA]</scope>
    <source>
        <strain evidence="3 4">A2016</strain>
    </source>
</reference>
<accession>A0ABR3UIB8</accession>
<organism evidence="3 4">
    <name type="scientific">Alternaria dauci</name>
    <dbReference type="NCBI Taxonomy" id="48095"/>
    <lineage>
        <taxon>Eukaryota</taxon>
        <taxon>Fungi</taxon>
        <taxon>Dikarya</taxon>
        <taxon>Ascomycota</taxon>
        <taxon>Pezizomycotina</taxon>
        <taxon>Dothideomycetes</taxon>
        <taxon>Pleosporomycetidae</taxon>
        <taxon>Pleosporales</taxon>
        <taxon>Pleosporineae</taxon>
        <taxon>Pleosporaceae</taxon>
        <taxon>Alternaria</taxon>
        <taxon>Alternaria sect. Porri</taxon>
    </lineage>
</organism>
<feature type="transmembrane region" description="Helical" evidence="2">
    <location>
        <begin position="42"/>
        <end position="64"/>
    </location>
</feature>
<proteinExistence type="predicted"/>
<gene>
    <name evidence="3" type="ORF">ACET3X_004758</name>
</gene>
<keyword evidence="4" id="KW-1185">Reference proteome</keyword>
<evidence type="ECO:0000313" key="3">
    <source>
        <dbReference type="EMBL" id="KAL1796218.1"/>
    </source>
</evidence>
<evidence type="ECO:0000256" key="1">
    <source>
        <dbReference type="SAM" id="MobiDB-lite"/>
    </source>
</evidence>
<comment type="caution">
    <text evidence="3">The sequence shown here is derived from an EMBL/GenBank/DDBJ whole genome shotgun (WGS) entry which is preliminary data.</text>
</comment>
<sequence>MPIVTRYPVALNGNYPYPGNATVQPPGSYIQPTEGEALWWKYTAGGVGLVVGTGAFVTGIYLCWVKWQERASGRAARTTPVEDSLVDALEAPDAVGNVFEMEAINDDPPPPYDTPAAVIGLQQGRYIPDEDGIRTLERPDPRVAGRDDASAAVLADPGVNVASGHA</sequence>
<dbReference type="GeneID" id="96085080"/>
<keyword evidence="2" id="KW-0472">Membrane</keyword>
<protein>
    <submittedName>
        <fullName evidence="3">Uncharacterized protein</fullName>
    </submittedName>
</protein>
<dbReference type="Proteomes" id="UP001578633">
    <property type="component" value="Chromosome 4"/>
</dbReference>
<evidence type="ECO:0000256" key="2">
    <source>
        <dbReference type="SAM" id="Phobius"/>
    </source>
</evidence>
<keyword evidence="2" id="KW-0812">Transmembrane</keyword>
<keyword evidence="2" id="KW-1133">Transmembrane helix</keyword>
<feature type="compositionally biased region" description="Basic and acidic residues" evidence="1">
    <location>
        <begin position="131"/>
        <end position="149"/>
    </location>
</feature>
<evidence type="ECO:0000313" key="4">
    <source>
        <dbReference type="Proteomes" id="UP001578633"/>
    </source>
</evidence>
<name>A0ABR3UIB8_9PLEO</name>
<dbReference type="RefSeq" id="XP_069306802.1">
    <property type="nucleotide sequence ID" value="XM_069451616.1"/>
</dbReference>
<feature type="region of interest" description="Disordered" evidence="1">
    <location>
        <begin position="131"/>
        <end position="151"/>
    </location>
</feature>